<gene>
    <name evidence="7" type="ORF">F2Y86_04620</name>
    <name evidence="8" type="ORF">F2Y87_17995</name>
</gene>
<dbReference type="InterPro" id="IPR036388">
    <property type="entry name" value="WH-like_DNA-bd_sf"/>
</dbReference>
<dbReference type="PANTHER" id="PTHR43133">
    <property type="entry name" value="RNA POLYMERASE ECF-TYPE SIGMA FACTO"/>
    <property type="match status" value="1"/>
</dbReference>
<dbReference type="Proteomes" id="UP000325055">
    <property type="component" value="Unassembled WGS sequence"/>
</dbReference>
<dbReference type="InterPro" id="IPR007627">
    <property type="entry name" value="RNA_pol_sigma70_r2"/>
</dbReference>
<feature type="domain" description="RNA polymerase sigma-70 region 2" evidence="5">
    <location>
        <begin position="18"/>
        <end position="80"/>
    </location>
</feature>
<evidence type="ECO:0000256" key="2">
    <source>
        <dbReference type="ARBA" id="ARBA00023015"/>
    </source>
</evidence>
<dbReference type="GO" id="GO:0006352">
    <property type="term" value="P:DNA-templated transcription initiation"/>
    <property type="evidence" value="ECO:0007669"/>
    <property type="project" value="InterPro"/>
</dbReference>
<comment type="similarity">
    <text evidence="1">Belongs to the sigma-70 factor family. ECF subfamily.</text>
</comment>
<dbReference type="AlphaFoldDB" id="A0A5M6ACU3"/>
<evidence type="ECO:0000313" key="9">
    <source>
        <dbReference type="Proteomes" id="UP000325055"/>
    </source>
</evidence>
<comment type="caution">
    <text evidence="7">The sequence shown here is derived from an EMBL/GenBank/DDBJ whole genome shotgun (WGS) entry which is preliminary data.</text>
</comment>
<dbReference type="Gene3D" id="1.10.10.10">
    <property type="entry name" value="Winged helix-like DNA-binding domain superfamily/Winged helix DNA-binding domain"/>
    <property type="match status" value="1"/>
</dbReference>
<dbReference type="Pfam" id="PF08281">
    <property type="entry name" value="Sigma70_r4_2"/>
    <property type="match status" value="1"/>
</dbReference>
<organism evidence="7 9">
    <name type="scientific">Bacteroides cellulosilyticus</name>
    <dbReference type="NCBI Taxonomy" id="246787"/>
    <lineage>
        <taxon>Bacteria</taxon>
        <taxon>Pseudomonadati</taxon>
        <taxon>Bacteroidota</taxon>
        <taxon>Bacteroidia</taxon>
        <taxon>Bacteroidales</taxon>
        <taxon>Bacteroidaceae</taxon>
        <taxon>Bacteroides</taxon>
    </lineage>
</organism>
<evidence type="ECO:0000256" key="4">
    <source>
        <dbReference type="ARBA" id="ARBA00023163"/>
    </source>
</evidence>
<reference evidence="9 10" key="1">
    <citation type="journal article" date="2019" name="Nat. Med.">
        <title>A library of human gut bacterial isolates paired with longitudinal multiomics data enables mechanistic microbiome research.</title>
        <authorList>
            <person name="Poyet M."/>
            <person name="Groussin M."/>
            <person name="Gibbons S.M."/>
            <person name="Avila-Pacheco J."/>
            <person name="Jiang X."/>
            <person name="Kearney S.M."/>
            <person name="Perrotta A.R."/>
            <person name="Berdy B."/>
            <person name="Zhao S."/>
            <person name="Lieberman T.D."/>
            <person name="Swanson P.K."/>
            <person name="Smith M."/>
            <person name="Roesemann S."/>
            <person name="Alexander J.E."/>
            <person name="Rich S.A."/>
            <person name="Livny J."/>
            <person name="Vlamakis H."/>
            <person name="Clish C."/>
            <person name="Bullock K."/>
            <person name="Deik A."/>
            <person name="Scott J."/>
            <person name="Pierce K.A."/>
            <person name="Xavier R.J."/>
            <person name="Alm E.J."/>
        </authorList>
    </citation>
    <scope>NUCLEOTIDE SEQUENCE [LARGE SCALE GENOMIC DNA]</scope>
    <source>
        <strain evidence="7 9">BIOML-A7</strain>
        <strain evidence="8 10">BIOML-A8</strain>
    </source>
</reference>
<dbReference type="GO" id="GO:0003677">
    <property type="term" value="F:DNA binding"/>
    <property type="evidence" value="ECO:0007669"/>
    <property type="project" value="InterPro"/>
</dbReference>
<dbReference type="PANTHER" id="PTHR43133:SF46">
    <property type="entry name" value="RNA POLYMERASE SIGMA-70 FACTOR ECF SUBFAMILY"/>
    <property type="match status" value="1"/>
</dbReference>
<dbReference type="InterPro" id="IPR039425">
    <property type="entry name" value="RNA_pol_sigma-70-like"/>
</dbReference>
<evidence type="ECO:0000259" key="6">
    <source>
        <dbReference type="Pfam" id="PF08281"/>
    </source>
</evidence>
<dbReference type="Pfam" id="PF04542">
    <property type="entry name" value="Sigma70_r2"/>
    <property type="match status" value="1"/>
</dbReference>
<dbReference type="InterPro" id="IPR013249">
    <property type="entry name" value="RNA_pol_sigma70_r4_t2"/>
</dbReference>
<evidence type="ECO:0000313" key="8">
    <source>
        <dbReference type="EMBL" id="KAA5416858.1"/>
    </source>
</evidence>
<dbReference type="SUPFAM" id="SSF88659">
    <property type="entry name" value="Sigma3 and sigma4 domains of RNA polymerase sigma factors"/>
    <property type="match status" value="1"/>
</dbReference>
<keyword evidence="4" id="KW-0804">Transcription</keyword>
<dbReference type="Gene3D" id="1.10.1740.10">
    <property type="match status" value="1"/>
</dbReference>
<dbReference type="RefSeq" id="WP_007213388.1">
    <property type="nucleotide sequence ID" value="NZ_JAFEKG010000003.1"/>
</dbReference>
<accession>A0A5M6ACU3</accession>
<keyword evidence="3" id="KW-0731">Sigma factor</keyword>
<evidence type="ECO:0000256" key="3">
    <source>
        <dbReference type="ARBA" id="ARBA00023082"/>
    </source>
</evidence>
<dbReference type="InterPro" id="IPR013324">
    <property type="entry name" value="RNA_pol_sigma_r3/r4-like"/>
</dbReference>
<proteinExistence type="inferred from homology"/>
<evidence type="ECO:0000313" key="7">
    <source>
        <dbReference type="EMBL" id="KAA5410522.1"/>
    </source>
</evidence>
<keyword evidence="2" id="KW-0805">Transcription regulation</keyword>
<dbReference type="InterPro" id="IPR013325">
    <property type="entry name" value="RNA_pol_sigma_r2"/>
</dbReference>
<evidence type="ECO:0000259" key="5">
    <source>
        <dbReference type="Pfam" id="PF04542"/>
    </source>
</evidence>
<dbReference type="EMBL" id="VVYW01000003">
    <property type="protein sequence ID" value="KAA5410522.1"/>
    <property type="molecule type" value="Genomic_DNA"/>
</dbReference>
<dbReference type="GO" id="GO:0016987">
    <property type="term" value="F:sigma factor activity"/>
    <property type="evidence" value="ECO:0007669"/>
    <property type="project" value="UniProtKB-KW"/>
</dbReference>
<dbReference type="EMBL" id="VVYX01000022">
    <property type="protein sequence ID" value="KAA5416858.1"/>
    <property type="molecule type" value="Genomic_DNA"/>
</dbReference>
<name>A0A5M6ACU3_9BACE</name>
<dbReference type="NCBIfam" id="TIGR02937">
    <property type="entry name" value="sigma70-ECF"/>
    <property type="match status" value="1"/>
</dbReference>
<evidence type="ECO:0000313" key="10">
    <source>
        <dbReference type="Proteomes" id="UP000482653"/>
    </source>
</evidence>
<dbReference type="Proteomes" id="UP000482653">
    <property type="component" value="Unassembled WGS sequence"/>
</dbReference>
<sequence length="173" mass="21023">MKNAAVLSNQVIADAYTGCYDLIFRYIYNKINNRERAEDLTQDTFLRLLSYRDMFYLNIDTIKYFVYTIARNLVTDYLRRYYKEQEINAYLLETVRTSVDDVENKLYAKELSWLEQEKLSRLPYQRRKVYTMNRFQYKTAFEISTELHISPRTVENHLLISRKEIRTYIKQSI</sequence>
<protein>
    <submittedName>
        <fullName evidence="7">Sigma-70 family RNA polymerase sigma factor</fullName>
    </submittedName>
</protein>
<feature type="domain" description="RNA polymerase sigma factor 70 region 4 type 2" evidence="6">
    <location>
        <begin position="117"/>
        <end position="162"/>
    </location>
</feature>
<dbReference type="InterPro" id="IPR014284">
    <property type="entry name" value="RNA_pol_sigma-70_dom"/>
</dbReference>
<evidence type="ECO:0000256" key="1">
    <source>
        <dbReference type="ARBA" id="ARBA00010641"/>
    </source>
</evidence>
<dbReference type="SUPFAM" id="SSF88946">
    <property type="entry name" value="Sigma2 domain of RNA polymerase sigma factors"/>
    <property type="match status" value="1"/>
</dbReference>